<dbReference type="RefSeq" id="WP_069995411.1">
    <property type="nucleotide sequence ID" value="NZ_FMPG01000002.1"/>
</dbReference>
<dbReference type="SUPFAM" id="SSF50129">
    <property type="entry name" value="GroES-like"/>
    <property type="match status" value="1"/>
</dbReference>
<dbReference type="InterPro" id="IPR013149">
    <property type="entry name" value="ADH-like_C"/>
</dbReference>
<dbReference type="SUPFAM" id="SSF51735">
    <property type="entry name" value="NAD(P)-binding Rossmann-fold domains"/>
    <property type="match status" value="1"/>
</dbReference>
<keyword evidence="2 4" id="KW-0560">Oxidoreductase</keyword>
<evidence type="ECO:0000313" key="7">
    <source>
        <dbReference type="Proteomes" id="UP000095768"/>
    </source>
</evidence>
<dbReference type="PANTHER" id="PTHR48106:SF18">
    <property type="entry name" value="QUINONE OXIDOREDUCTASE PIG3"/>
    <property type="match status" value="1"/>
</dbReference>
<dbReference type="Proteomes" id="UP000095412">
    <property type="component" value="Unassembled WGS sequence"/>
</dbReference>
<evidence type="ECO:0000313" key="6">
    <source>
        <dbReference type="Proteomes" id="UP000095412"/>
    </source>
</evidence>
<dbReference type="InterPro" id="IPR014189">
    <property type="entry name" value="Quinone_OxRdtase_PIG3"/>
</dbReference>
<dbReference type="Gene3D" id="3.40.50.720">
    <property type="entry name" value="NAD(P)-binding Rossmann-like Domain"/>
    <property type="match status" value="1"/>
</dbReference>
<proteinExistence type="predicted"/>
<dbReference type="InterPro" id="IPR011032">
    <property type="entry name" value="GroES-like_sf"/>
</dbReference>
<dbReference type="InterPro" id="IPR013154">
    <property type="entry name" value="ADH-like_N"/>
</dbReference>
<keyword evidence="6" id="KW-1185">Reference proteome</keyword>
<dbReference type="Gene3D" id="3.90.180.10">
    <property type="entry name" value="Medium-chain alcohol dehydrogenases, catalytic domain"/>
    <property type="match status" value="1"/>
</dbReference>
<sequence>MKAVVLNKPGGVEQLKLTHVKKPVPQDNEILVKVKAAAVNRTDIVSREGTLEDLTGKILGVEVSGIVEDIGGNVNIPIGKKVMGLVNRGGYAEYVIMHKSFVMDIPDNLSFEEAAAIPEVFLTAYQTLFWLAGVKDNEKLLIHAGASGVGIAAIQLIKNLRTNVEVFVTAGSDEKLKLTRSLGANHLINYKRQNFQDEVSNLTQNEGVNIILDFIGAPYWQQNVNSLSIDGRLVLIGILGGTIIKEFDLQALLQKRIQVTGTLLTPRSDEYKSKLKDDFLNDSKILFEQKKIKPIVDSIFTIEDIKDAHTYMAENKNSGKIILVL</sequence>
<accession>A0A1D4K2Y0</accession>
<dbReference type="CDD" id="cd05276">
    <property type="entry name" value="p53_inducible_oxidoreductase"/>
    <property type="match status" value="1"/>
</dbReference>
<dbReference type="AlphaFoldDB" id="A0A1D4K2Y0"/>
<organism evidence="4 7">
    <name type="scientific">Staphylococcus caeli</name>
    <dbReference type="NCBI Taxonomy" id="2201815"/>
    <lineage>
        <taxon>Bacteria</taxon>
        <taxon>Bacillati</taxon>
        <taxon>Bacillota</taxon>
        <taxon>Bacilli</taxon>
        <taxon>Bacillales</taxon>
        <taxon>Staphylococcaceae</taxon>
        <taxon>Staphylococcus</taxon>
    </lineage>
</organism>
<dbReference type="PANTHER" id="PTHR48106">
    <property type="entry name" value="QUINONE OXIDOREDUCTASE PIG3-RELATED"/>
    <property type="match status" value="1"/>
</dbReference>
<evidence type="ECO:0000256" key="1">
    <source>
        <dbReference type="ARBA" id="ARBA00022857"/>
    </source>
</evidence>
<dbReference type="InterPro" id="IPR020843">
    <property type="entry name" value="ER"/>
</dbReference>
<dbReference type="EMBL" id="FMPG01000002">
    <property type="protein sequence ID" value="SCS68127.1"/>
    <property type="molecule type" value="Genomic_DNA"/>
</dbReference>
<keyword evidence="4" id="KW-0012">Acyltransferase</keyword>
<dbReference type="GO" id="GO:0016651">
    <property type="term" value="F:oxidoreductase activity, acting on NAD(P)H"/>
    <property type="evidence" value="ECO:0007669"/>
    <property type="project" value="TreeGrafter"/>
</dbReference>
<dbReference type="Pfam" id="PF08240">
    <property type="entry name" value="ADH_N"/>
    <property type="match status" value="1"/>
</dbReference>
<dbReference type="InterPro" id="IPR036291">
    <property type="entry name" value="NAD(P)-bd_dom_sf"/>
</dbReference>
<name>A0A1D4K2Y0_9STAP</name>
<dbReference type="SMART" id="SM00829">
    <property type="entry name" value="PKS_ER"/>
    <property type="match status" value="1"/>
</dbReference>
<dbReference type="EMBL" id="FMPI01000007">
    <property type="protein sequence ID" value="SCS84698.1"/>
    <property type="molecule type" value="Genomic_DNA"/>
</dbReference>
<evidence type="ECO:0000256" key="2">
    <source>
        <dbReference type="ARBA" id="ARBA00023002"/>
    </source>
</evidence>
<dbReference type="Pfam" id="PF00107">
    <property type="entry name" value="ADH_zinc_N"/>
    <property type="match status" value="1"/>
</dbReference>
<keyword evidence="4" id="KW-0808">Transferase</keyword>
<gene>
    <name evidence="4" type="primary">ppsC</name>
    <name evidence="4" type="ORF">SAMEA2297795_00970</name>
    <name evidence="5" type="ORF">SAMEA2297796_01233</name>
</gene>
<evidence type="ECO:0000313" key="5">
    <source>
        <dbReference type="EMBL" id="SCS84698.1"/>
    </source>
</evidence>
<reference evidence="5 6" key="1">
    <citation type="submission" date="2016-09" db="EMBL/GenBank/DDBJ databases">
        <authorList>
            <consortium name="Pathogen Informatics"/>
            <person name="Sun Q."/>
            <person name="Inoue M."/>
        </authorList>
    </citation>
    <scope>NUCLEOTIDE SEQUENCE [LARGE SCALE GENOMIC DNA]</scope>
    <source>
        <strain evidence="5 6">82C</strain>
    </source>
</reference>
<dbReference type="NCBIfam" id="TIGR02824">
    <property type="entry name" value="quinone_pig3"/>
    <property type="match status" value="1"/>
</dbReference>
<dbReference type="EC" id="1.1.1.1" evidence="4 5"/>
<protein>
    <submittedName>
        <fullName evidence="4 5">Alcohol dehydrogenase, zinc-containing</fullName>
        <ecNumber evidence="4 5">1.1.1.1</ecNumber>
        <ecNumber evidence="4 5">2.3.1.41</ecNumber>
    </submittedName>
</protein>
<evidence type="ECO:0000259" key="3">
    <source>
        <dbReference type="SMART" id="SM00829"/>
    </source>
</evidence>
<dbReference type="EC" id="2.3.1.41" evidence="4 5"/>
<dbReference type="Proteomes" id="UP000095768">
    <property type="component" value="Unassembled WGS sequence"/>
</dbReference>
<dbReference type="OrthoDB" id="9792162at2"/>
<reference evidence="4 7" key="2">
    <citation type="submission" date="2016-09" db="EMBL/GenBank/DDBJ databases">
        <authorList>
            <consortium name="Pathogen Informatics"/>
        </authorList>
    </citation>
    <scope>NUCLEOTIDE SEQUENCE [LARGE SCALE GENOMIC DNA]</scope>
    <source>
        <strain evidence="4 7">82B</strain>
    </source>
</reference>
<feature type="domain" description="Enoyl reductase (ER)" evidence="3">
    <location>
        <begin position="10"/>
        <end position="323"/>
    </location>
</feature>
<dbReference type="GO" id="GO:0070402">
    <property type="term" value="F:NADPH binding"/>
    <property type="evidence" value="ECO:0007669"/>
    <property type="project" value="TreeGrafter"/>
</dbReference>
<evidence type="ECO:0000313" key="4">
    <source>
        <dbReference type="EMBL" id="SCS68127.1"/>
    </source>
</evidence>
<keyword evidence="1" id="KW-0521">NADP</keyword>
<dbReference type="GO" id="GO:0004022">
    <property type="term" value="F:alcohol dehydrogenase (NAD+) activity"/>
    <property type="evidence" value="ECO:0007669"/>
    <property type="project" value="UniProtKB-EC"/>
</dbReference>
<dbReference type="GO" id="GO:0004315">
    <property type="term" value="F:3-oxoacyl-[acyl-carrier-protein] synthase activity"/>
    <property type="evidence" value="ECO:0007669"/>
    <property type="project" value="UniProtKB-EC"/>
</dbReference>